<feature type="transmembrane region" description="Helical" evidence="5">
    <location>
        <begin position="131"/>
        <end position="152"/>
    </location>
</feature>
<feature type="transmembrane region" description="Helical" evidence="5">
    <location>
        <begin position="93"/>
        <end position="111"/>
    </location>
</feature>
<dbReference type="Proteomes" id="UP001379533">
    <property type="component" value="Chromosome"/>
</dbReference>
<evidence type="ECO:0000313" key="7">
    <source>
        <dbReference type="Proteomes" id="UP001379533"/>
    </source>
</evidence>
<protein>
    <submittedName>
        <fullName evidence="6">Uncharacterized protein</fullName>
    </submittedName>
</protein>
<dbReference type="RefSeq" id="WP_394845500.1">
    <property type="nucleotide sequence ID" value="NZ_CP089982.1"/>
</dbReference>
<comment type="subcellular location">
    <subcellularLocation>
        <location evidence="1">Membrane</location>
        <topology evidence="1">Multi-pass membrane protein</topology>
    </subcellularLocation>
</comment>
<keyword evidence="4 5" id="KW-0472">Membrane</keyword>
<dbReference type="EMBL" id="CP089982">
    <property type="protein sequence ID" value="WXA94890.1"/>
    <property type="molecule type" value="Genomic_DNA"/>
</dbReference>
<evidence type="ECO:0000256" key="2">
    <source>
        <dbReference type="ARBA" id="ARBA00022692"/>
    </source>
</evidence>
<dbReference type="PANTHER" id="PTHR42038:SF2">
    <property type="entry name" value="TERPENE CYCLASE AUSL"/>
    <property type="match status" value="1"/>
</dbReference>
<name>A0ABZ2K881_9BACT</name>
<feature type="transmembrane region" description="Helical" evidence="5">
    <location>
        <begin position="164"/>
        <end position="181"/>
    </location>
</feature>
<keyword evidence="7" id="KW-1185">Reference proteome</keyword>
<reference evidence="6 7" key="1">
    <citation type="submission" date="2021-12" db="EMBL/GenBank/DDBJ databases">
        <title>Discovery of the Pendulisporaceae a myxobacterial family with distinct sporulation behavior and unique specialized metabolism.</title>
        <authorList>
            <person name="Garcia R."/>
            <person name="Popoff A."/>
            <person name="Bader C.D."/>
            <person name="Loehr J."/>
            <person name="Walesch S."/>
            <person name="Walt C."/>
            <person name="Boldt J."/>
            <person name="Bunk B."/>
            <person name="Haeckl F.J.F.P.J."/>
            <person name="Gunesch A.P."/>
            <person name="Birkelbach J."/>
            <person name="Nuebel U."/>
            <person name="Pietschmann T."/>
            <person name="Bach T."/>
            <person name="Mueller R."/>
        </authorList>
    </citation>
    <scope>NUCLEOTIDE SEQUENCE [LARGE SCALE GENOMIC DNA]</scope>
    <source>
        <strain evidence="6 7">MSr12523</strain>
    </source>
</reference>
<proteinExistence type="predicted"/>
<feature type="transmembrane region" description="Helical" evidence="5">
    <location>
        <begin position="6"/>
        <end position="23"/>
    </location>
</feature>
<feature type="transmembrane region" description="Helical" evidence="5">
    <location>
        <begin position="187"/>
        <end position="206"/>
    </location>
</feature>
<dbReference type="Pfam" id="PF25129">
    <property type="entry name" value="Pyr4-TMTC"/>
    <property type="match status" value="1"/>
</dbReference>
<keyword evidence="2 5" id="KW-0812">Transmembrane</keyword>
<organism evidence="6 7">
    <name type="scientific">Pendulispora brunnea</name>
    <dbReference type="NCBI Taxonomy" id="2905690"/>
    <lineage>
        <taxon>Bacteria</taxon>
        <taxon>Pseudomonadati</taxon>
        <taxon>Myxococcota</taxon>
        <taxon>Myxococcia</taxon>
        <taxon>Myxococcales</taxon>
        <taxon>Sorangiineae</taxon>
        <taxon>Pendulisporaceae</taxon>
        <taxon>Pendulispora</taxon>
    </lineage>
</organism>
<evidence type="ECO:0000256" key="4">
    <source>
        <dbReference type="ARBA" id="ARBA00023136"/>
    </source>
</evidence>
<dbReference type="PANTHER" id="PTHR42038">
    <property type="match status" value="1"/>
</dbReference>
<evidence type="ECO:0000313" key="6">
    <source>
        <dbReference type="EMBL" id="WXA94890.1"/>
    </source>
</evidence>
<evidence type="ECO:0000256" key="5">
    <source>
        <dbReference type="SAM" id="Phobius"/>
    </source>
</evidence>
<keyword evidence="3 5" id="KW-1133">Transmembrane helix</keyword>
<feature type="transmembrane region" description="Helical" evidence="5">
    <location>
        <begin position="60"/>
        <end position="81"/>
    </location>
</feature>
<accession>A0ABZ2K881</accession>
<sequence length="232" mass="25559">MLFAILALIGGVAWMVVYVGIIYRGLKDKTYGMPLPALVLNISWEFIFSFLAPGKFAPQVAINVVWFFLDLVILYTYFKYGRKDFPESVDPKWFVPWTLLALVAGFALQYSVVLEFPNAVVGATVEDARVVQTYCAYLVNLVIAVSFIGMLVRRNGVEGQSMTIAISKWIGTAAVTVSIYLQTGSPLLLVLGIAIFVFDAIYTVMLRKKLDEVTAREASFEGIRGATASADA</sequence>
<gene>
    <name evidence="6" type="ORF">LZC95_51770</name>
</gene>
<evidence type="ECO:0000256" key="1">
    <source>
        <dbReference type="ARBA" id="ARBA00004141"/>
    </source>
</evidence>
<feature type="transmembrane region" description="Helical" evidence="5">
    <location>
        <begin position="35"/>
        <end position="54"/>
    </location>
</feature>
<evidence type="ECO:0000256" key="3">
    <source>
        <dbReference type="ARBA" id="ARBA00022989"/>
    </source>
</evidence>
<dbReference type="InterPro" id="IPR039020">
    <property type="entry name" value="PaxB-like"/>
</dbReference>